<dbReference type="KEGG" id="marh:Mia14_0702"/>
<reference evidence="2 3" key="1">
    <citation type="journal article" date="2017" name="Nat. Commun.">
        <title>'ARMAN' archaea depend on association with euryarchaeal host in culture and in situ.</title>
        <authorList>
            <person name="Golyshina O."/>
            <person name="Toshchakov S."/>
            <person name="Makarova K."/>
            <person name="Gavrilov S."/>
            <person name="Korzhenkov A."/>
            <person name="La Cono V."/>
            <person name="Arcadi E."/>
            <person name="Nechitaylo T."/>
            <person name="Ferrer M."/>
            <person name="Kublanov I."/>
            <person name="Wolf Y."/>
            <person name="Yakimov M."/>
            <person name="Golyshin P."/>
            <person name="Slesarev A."/>
            <person name="Kozyavkin S."/>
        </authorList>
    </citation>
    <scope>NUCLEOTIDE SEQUENCE [LARGE SCALE GENOMIC DNA]</scope>
    <source>
        <strain evidence="2 3">Mia14</strain>
    </source>
</reference>
<evidence type="ECO:0000256" key="1">
    <source>
        <dbReference type="SAM" id="Phobius"/>
    </source>
</evidence>
<keyword evidence="1" id="KW-0812">Transmembrane</keyword>
<protein>
    <submittedName>
        <fullName evidence="2">Membrane protein</fullName>
    </submittedName>
</protein>
<proteinExistence type="predicted"/>
<feature type="transmembrane region" description="Helical" evidence="1">
    <location>
        <begin position="6"/>
        <end position="28"/>
    </location>
</feature>
<dbReference type="Proteomes" id="UP000197679">
    <property type="component" value="Chromosome"/>
</dbReference>
<accession>A0A218NNH4</accession>
<dbReference type="GeneID" id="33314254"/>
<keyword evidence="1" id="KW-0472">Membrane</keyword>
<dbReference type="EMBL" id="CP019964">
    <property type="protein sequence ID" value="ASI14002.1"/>
    <property type="molecule type" value="Genomic_DNA"/>
</dbReference>
<keyword evidence="3" id="KW-1185">Reference proteome</keyword>
<name>A0A218NNH4_9ARCH</name>
<dbReference type="RefSeq" id="WP_088820264.1">
    <property type="nucleotide sequence ID" value="NZ_CP019964.1"/>
</dbReference>
<evidence type="ECO:0000313" key="2">
    <source>
        <dbReference type="EMBL" id="ASI14002.1"/>
    </source>
</evidence>
<sequence>MIILDLFIKAAYAISFELISASSVLLFVSFNGSRKRELRLGIDIAYGSMLLLTIALFVGMIPWH</sequence>
<keyword evidence="1" id="KW-1133">Transmembrane helix</keyword>
<evidence type="ECO:0000313" key="3">
    <source>
        <dbReference type="Proteomes" id="UP000197679"/>
    </source>
</evidence>
<organism evidence="2 3">
    <name type="scientific">Candidatus Mancarchaeum acidiphilum</name>
    <dbReference type="NCBI Taxonomy" id="1920749"/>
    <lineage>
        <taxon>Archaea</taxon>
        <taxon>Candidatus Micrarchaeota</taxon>
        <taxon>Candidatus Mancarchaeum</taxon>
    </lineage>
</organism>
<dbReference type="AlphaFoldDB" id="A0A218NNH4"/>
<gene>
    <name evidence="2" type="ORF">Mia14_0702</name>
</gene>
<feature type="transmembrane region" description="Helical" evidence="1">
    <location>
        <begin position="40"/>
        <end position="63"/>
    </location>
</feature>